<dbReference type="AlphaFoldDB" id="A0AAW3ZQ76"/>
<sequence>MTTHYVVQRDTSSWRIQVWLSFGIATLASAIGVLQLPSEQLDRAFLAIGFFFCLFASFSLAKMVRDNRDEQVDTAAWVMLVWAAFAAAVALTAWGLWRMSISSWQKGYMAVSWLFLVSSTFTLAKMIRDEHEAGLVERSNGSAGSALEPGVL</sequence>
<dbReference type="RefSeq" id="WP_192031523.1">
    <property type="nucleotide sequence ID" value="NZ_JACYTR010000083.1"/>
</dbReference>
<dbReference type="InterPro" id="IPR038972">
    <property type="entry name" value="YiaA-like"/>
</dbReference>
<feature type="transmembrane region" description="Helical" evidence="1">
    <location>
        <begin position="76"/>
        <end position="96"/>
    </location>
</feature>
<comment type="caution">
    <text evidence="3">The sequence shown here is derived from an EMBL/GenBank/DDBJ whole genome shotgun (WGS) entry which is preliminary data.</text>
</comment>
<dbReference type="PANTHER" id="PTHR37290">
    <property type="entry name" value="INNER MEMBRANE PROTEIN YIAA-RELATED"/>
    <property type="match status" value="1"/>
</dbReference>
<keyword evidence="4" id="KW-1185">Reference proteome</keyword>
<keyword evidence="1" id="KW-0472">Membrane</keyword>
<accession>A0AAW3ZQ76</accession>
<reference evidence="3 4" key="1">
    <citation type="submission" date="2020-09" db="EMBL/GenBank/DDBJ databases">
        <title>Pseudoxanthomonas sp. CAU 1598 isolated from sand of Yaerae Beach.</title>
        <authorList>
            <person name="Kim W."/>
        </authorList>
    </citation>
    <scope>NUCLEOTIDE SEQUENCE [LARGE SCALE GENOMIC DNA]</scope>
    <source>
        <strain evidence="3 4">CAU 1598</strain>
    </source>
</reference>
<dbReference type="Proteomes" id="UP000613768">
    <property type="component" value="Unassembled WGS sequence"/>
</dbReference>
<dbReference type="Pfam" id="PF05360">
    <property type="entry name" value="YiaAB"/>
    <property type="match status" value="2"/>
</dbReference>
<dbReference type="InterPro" id="IPR008024">
    <property type="entry name" value="YiaAB"/>
</dbReference>
<proteinExistence type="predicted"/>
<evidence type="ECO:0000256" key="1">
    <source>
        <dbReference type="SAM" id="Phobius"/>
    </source>
</evidence>
<dbReference type="EMBL" id="JACYTR010000083">
    <property type="protein sequence ID" value="MBD8528103.1"/>
    <property type="molecule type" value="Genomic_DNA"/>
</dbReference>
<evidence type="ECO:0000313" key="4">
    <source>
        <dbReference type="Proteomes" id="UP000613768"/>
    </source>
</evidence>
<feature type="transmembrane region" description="Helical" evidence="1">
    <location>
        <begin position="108"/>
        <end position="127"/>
    </location>
</feature>
<evidence type="ECO:0000259" key="2">
    <source>
        <dbReference type="Pfam" id="PF05360"/>
    </source>
</evidence>
<protein>
    <recommendedName>
        <fullName evidence="2">YiaAB two helix domain-containing protein</fullName>
    </recommendedName>
</protein>
<dbReference type="PANTHER" id="PTHR37290:SF1">
    <property type="entry name" value="INNER MEMBRANE PROTEIN YIAA"/>
    <property type="match status" value="1"/>
</dbReference>
<gene>
    <name evidence="3" type="ORF">IFO71_20335</name>
</gene>
<feature type="transmembrane region" description="Helical" evidence="1">
    <location>
        <begin position="44"/>
        <end position="64"/>
    </location>
</feature>
<feature type="transmembrane region" description="Helical" evidence="1">
    <location>
        <begin position="16"/>
        <end position="37"/>
    </location>
</feature>
<keyword evidence="1" id="KW-1133">Transmembrane helix</keyword>
<feature type="domain" description="YiaAB two helix" evidence="2">
    <location>
        <begin position="14"/>
        <end position="66"/>
    </location>
</feature>
<name>A0AAW3ZQ76_9GAMM</name>
<keyword evidence="1" id="KW-0812">Transmembrane</keyword>
<dbReference type="GO" id="GO:0005886">
    <property type="term" value="C:plasma membrane"/>
    <property type="evidence" value="ECO:0007669"/>
    <property type="project" value="TreeGrafter"/>
</dbReference>
<dbReference type="GO" id="GO:0006974">
    <property type="term" value="P:DNA damage response"/>
    <property type="evidence" value="ECO:0007669"/>
    <property type="project" value="TreeGrafter"/>
</dbReference>
<evidence type="ECO:0000313" key="3">
    <source>
        <dbReference type="EMBL" id="MBD8528103.1"/>
    </source>
</evidence>
<feature type="domain" description="YiaAB two helix" evidence="2">
    <location>
        <begin position="77"/>
        <end position="129"/>
    </location>
</feature>
<organism evidence="3 4">
    <name type="scientific">Pseudomarimonas arenosa</name>
    <dbReference type="NCBI Taxonomy" id="2774145"/>
    <lineage>
        <taxon>Bacteria</taxon>
        <taxon>Pseudomonadati</taxon>
        <taxon>Pseudomonadota</taxon>
        <taxon>Gammaproteobacteria</taxon>
        <taxon>Lysobacterales</taxon>
        <taxon>Lysobacteraceae</taxon>
        <taxon>Pseudomarimonas</taxon>
    </lineage>
</organism>